<protein>
    <submittedName>
        <fullName evidence="1">Uncharacterized protein</fullName>
    </submittedName>
</protein>
<proteinExistence type="predicted"/>
<dbReference type="EMBL" id="FOKQ01000102">
    <property type="protein sequence ID" value="SFD45249.1"/>
    <property type="molecule type" value="Genomic_DNA"/>
</dbReference>
<accession>A0A1I1SFJ1</accession>
<gene>
    <name evidence="1" type="ORF">SAMN02910406_03897</name>
</gene>
<evidence type="ECO:0000313" key="1">
    <source>
        <dbReference type="EMBL" id="SFD45249.1"/>
    </source>
</evidence>
<reference evidence="1 2" key="1">
    <citation type="submission" date="2016-10" db="EMBL/GenBank/DDBJ databases">
        <authorList>
            <person name="de Groot N.N."/>
        </authorList>
    </citation>
    <scope>NUCLEOTIDE SEQUENCE [LARGE SCALE GENOMIC DNA]</scope>
    <source>
        <strain evidence="1 2">AR67</strain>
    </source>
</reference>
<organism evidence="1 2">
    <name type="scientific">Ruminococcus albus</name>
    <dbReference type="NCBI Taxonomy" id="1264"/>
    <lineage>
        <taxon>Bacteria</taxon>
        <taxon>Bacillati</taxon>
        <taxon>Bacillota</taxon>
        <taxon>Clostridia</taxon>
        <taxon>Eubacteriales</taxon>
        <taxon>Oscillospiraceae</taxon>
        <taxon>Ruminococcus</taxon>
    </lineage>
</organism>
<sequence length="48" mass="5845">MVIMHTIMRIILDYFYLTNAKNGAIIIKLSTREHERAKERRKLRDKRT</sequence>
<name>A0A1I1SFJ1_RUMAL</name>
<feature type="non-terminal residue" evidence="1">
    <location>
        <position position="48"/>
    </location>
</feature>
<evidence type="ECO:0000313" key="2">
    <source>
        <dbReference type="Proteomes" id="UP000182192"/>
    </source>
</evidence>
<dbReference type="Proteomes" id="UP000182192">
    <property type="component" value="Unassembled WGS sequence"/>
</dbReference>
<dbReference type="AlphaFoldDB" id="A0A1I1SFJ1"/>